<dbReference type="InterPro" id="IPR046357">
    <property type="entry name" value="PPIase_dom_sf"/>
</dbReference>
<dbReference type="Pfam" id="PF00639">
    <property type="entry name" value="Rotamase"/>
    <property type="match status" value="1"/>
</dbReference>
<dbReference type="InterPro" id="IPR000297">
    <property type="entry name" value="PPIase_PpiC"/>
</dbReference>
<feature type="domain" description="PpiC" evidence="8">
    <location>
        <begin position="332"/>
        <end position="446"/>
    </location>
</feature>
<dbReference type="PANTHER" id="PTHR47245">
    <property type="entry name" value="PEPTIDYLPROLYL ISOMERASE"/>
    <property type="match status" value="1"/>
</dbReference>
<dbReference type="AlphaFoldDB" id="A0AAE6ITX9"/>
<evidence type="ECO:0000313" key="9">
    <source>
        <dbReference type="EMBL" id="QEJ98196.1"/>
    </source>
</evidence>
<evidence type="ECO:0000313" key="10">
    <source>
        <dbReference type="Proteomes" id="UP000323594"/>
    </source>
</evidence>
<dbReference type="PROSITE" id="PS50198">
    <property type="entry name" value="PPIC_PPIASE_2"/>
    <property type="match status" value="1"/>
</dbReference>
<name>A0AAE6ITX9_TREPH</name>
<dbReference type="InterPro" id="IPR050245">
    <property type="entry name" value="PrsA_foldase"/>
</dbReference>
<dbReference type="PANTHER" id="PTHR47245:SF1">
    <property type="entry name" value="FOLDASE PROTEIN PRSA"/>
    <property type="match status" value="1"/>
</dbReference>
<evidence type="ECO:0000256" key="4">
    <source>
        <dbReference type="ARBA" id="ARBA00023110"/>
    </source>
</evidence>
<dbReference type="EMBL" id="CP042817">
    <property type="protein sequence ID" value="QEJ98196.1"/>
    <property type="molecule type" value="Genomic_DNA"/>
</dbReference>
<evidence type="ECO:0000256" key="3">
    <source>
        <dbReference type="ARBA" id="ARBA00022729"/>
    </source>
</evidence>
<evidence type="ECO:0000256" key="1">
    <source>
        <dbReference type="ARBA" id="ARBA00000971"/>
    </source>
</evidence>
<evidence type="ECO:0000256" key="6">
    <source>
        <dbReference type="PROSITE-ProRule" id="PRU00278"/>
    </source>
</evidence>
<reference evidence="9 10" key="1">
    <citation type="submission" date="2019-08" db="EMBL/GenBank/DDBJ databases">
        <authorList>
            <person name="Kuhnert P."/>
        </authorList>
    </citation>
    <scope>NUCLEOTIDE SEQUENCE [LARGE SCALE GENOMIC DNA]</scope>
    <source>
        <strain evidence="9 10">B36.5</strain>
    </source>
</reference>
<dbReference type="SUPFAM" id="SSF54534">
    <property type="entry name" value="FKBP-like"/>
    <property type="match status" value="1"/>
</dbReference>
<dbReference type="Proteomes" id="UP000323594">
    <property type="component" value="Chromosome"/>
</dbReference>
<evidence type="ECO:0000256" key="7">
    <source>
        <dbReference type="SAM" id="Phobius"/>
    </source>
</evidence>
<sequence length="510" mass="57270">MRTMKFGKQIILTVGGIIIFLFAVIAFVFIPGAGGFGRNSGLISLGTWDGIRIENTPDGLFAKQYAMISRAAEQYGLYPNDPAQREMIDYQIMHIAFQAAVIELASMQTTQKSGFVLTSDMLNKHLIPFYSDSNGIYSPQIYQNTSEQVKLARRKEVSDAIYSSQYFQNLFSNGNDFSGLKMSENEVKFIKDMTKDERSFQYIVITDKVFPAENIVKYGKEHKDLFAVHHLSMLTYATQEEAKKALDLLNKKETSFEDAVATGSTKTGTDSAGKMTQSYRSDVNAMFPETTDLNAVLNLQPQELSAVVKTGSGFAIVRCDALPTEPDFASEEMRTHVFNYLLNNERGIVEDYIADEAKRFVDEAKKESGFGAAAKKANLDVLTSKSFSINYGNVSVLPQLPRQSDPAFSGIERNENFFKTAFSLKEGQISDPILLGNQVVVLKLHEKKISDESVLNTTADSYKQAVNAWYDQFPIFMLGFMQLPWGQQTCIDYILNSPKFKDTFSNMYRR</sequence>
<keyword evidence="7" id="KW-1133">Transmembrane helix</keyword>
<dbReference type="Gene3D" id="3.10.50.40">
    <property type="match status" value="2"/>
</dbReference>
<evidence type="ECO:0000256" key="2">
    <source>
        <dbReference type="ARBA" id="ARBA00013194"/>
    </source>
</evidence>
<keyword evidence="5 6" id="KW-0413">Isomerase</keyword>
<accession>A0AAE6ITX9</accession>
<evidence type="ECO:0000259" key="8">
    <source>
        <dbReference type="PROSITE" id="PS50198"/>
    </source>
</evidence>
<keyword evidence="7" id="KW-0812">Transmembrane</keyword>
<comment type="catalytic activity">
    <reaction evidence="1">
        <text>[protein]-peptidylproline (omega=180) = [protein]-peptidylproline (omega=0)</text>
        <dbReference type="Rhea" id="RHEA:16237"/>
        <dbReference type="Rhea" id="RHEA-COMP:10747"/>
        <dbReference type="Rhea" id="RHEA-COMP:10748"/>
        <dbReference type="ChEBI" id="CHEBI:83833"/>
        <dbReference type="ChEBI" id="CHEBI:83834"/>
        <dbReference type="EC" id="5.2.1.8"/>
    </reaction>
</comment>
<proteinExistence type="predicted"/>
<organism evidence="9 10">
    <name type="scientific">Treponema phagedenis</name>
    <dbReference type="NCBI Taxonomy" id="162"/>
    <lineage>
        <taxon>Bacteria</taxon>
        <taxon>Pseudomonadati</taxon>
        <taxon>Spirochaetota</taxon>
        <taxon>Spirochaetia</taxon>
        <taxon>Spirochaetales</taxon>
        <taxon>Treponemataceae</taxon>
        <taxon>Treponema</taxon>
    </lineage>
</organism>
<keyword evidence="3" id="KW-0732">Signal</keyword>
<evidence type="ECO:0000256" key="5">
    <source>
        <dbReference type="ARBA" id="ARBA00023235"/>
    </source>
</evidence>
<keyword evidence="7" id="KW-0472">Membrane</keyword>
<gene>
    <name evidence="9" type="ORF">FUT82_09410</name>
</gene>
<keyword evidence="4 6" id="KW-0697">Rotamase</keyword>
<protein>
    <recommendedName>
        <fullName evidence="2">peptidylprolyl isomerase</fullName>
        <ecNumber evidence="2">5.2.1.8</ecNumber>
    </recommendedName>
</protein>
<feature type="transmembrane region" description="Helical" evidence="7">
    <location>
        <begin position="12"/>
        <end position="30"/>
    </location>
</feature>
<dbReference type="EC" id="5.2.1.8" evidence="2"/>
<dbReference type="GO" id="GO:0003755">
    <property type="term" value="F:peptidyl-prolyl cis-trans isomerase activity"/>
    <property type="evidence" value="ECO:0007669"/>
    <property type="project" value="UniProtKB-KW"/>
</dbReference>